<evidence type="ECO:0000256" key="2">
    <source>
        <dbReference type="SAM" id="SignalP"/>
    </source>
</evidence>
<evidence type="ECO:0000256" key="1">
    <source>
        <dbReference type="SAM" id="MobiDB-lite"/>
    </source>
</evidence>
<protein>
    <submittedName>
        <fullName evidence="3">Uncharacterized protein</fullName>
    </submittedName>
</protein>
<gene>
    <name evidence="3" type="primary">Acey_s0132.g1724</name>
    <name evidence="3" type="ORF">Y032_0132g1724</name>
</gene>
<keyword evidence="4" id="KW-1185">Reference proteome</keyword>
<feature type="region of interest" description="Disordered" evidence="1">
    <location>
        <begin position="20"/>
        <end position="113"/>
    </location>
</feature>
<dbReference type="EMBL" id="JARK01001468">
    <property type="protein sequence ID" value="EYB98335.1"/>
    <property type="molecule type" value="Genomic_DNA"/>
</dbReference>
<reference evidence="4" key="1">
    <citation type="journal article" date="2015" name="Nat. Genet.">
        <title>The genome and transcriptome of the zoonotic hookworm Ancylostoma ceylanicum identify infection-specific gene families.</title>
        <authorList>
            <person name="Schwarz E.M."/>
            <person name="Hu Y."/>
            <person name="Antoshechkin I."/>
            <person name="Miller M.M."/>
            <person name="Sternberg P.W."/>
            <person name="Aroian R.V."/>
        </authorList>
    </citation>
    <scope>NUCLEOTIDE SEQUENCE</scope>
    <source>
        <strain evidence="4">HY135</strain>
    </source>
</reference>
<evidence type="ECO:0000313" key="3">
    <source>
        <dbReference type="EMBL" id="EYB98335.1"/>
    </source>
</evidence>
<dbReference type="OrthoDB" id="5891984at2759"/>
<name>A0A016T6H6_9BILA</name>
<dbReference type="AlphaFoldDB" id="A0A016T6H6"/>
<feature type="compositionally biased region" description="Acidic residues" evidence="1">
    <location>
        <begin position="61"/>
        <end position="70"/>
    </location>
</feature>
<accession>A0A016T6H6</accession>
<evidence type="ECO:0000313" key="4">
    <source>
        <dbReference type="Proteomes" id="UP000024635"/>
    </source>
</evidence>
<sequence length="182" mass="19297">MHVVVFLCLVSVAYAEYMDEPVKPGKGSPLPSSYPERPEQYVANDASPYGIPPQADAAGESSEDDDDEFDGSPLSDAAKLKAAPKPAQPRPPPKPEPKVSNTGVRVSKTNQGLKQNQIGIVRGGNTRNVVNAPNTVNIDLRNLQKTNQNTQQGNAQVAPQNDVIGINVDGADLFDLLGGLGK</sequence>
<keyword evidence="2" id="KW-0732">Signal</keyword>
<feature type="signal peptide" evidence="2">
    <location>
        <begin position="1"/>
        <end position="15"/>
    </location>
</feature>
<organism evidence="3 4">
    <name type="scientific">Ancylostoma ceylanicum</name>
    <dbReference type="NCBI Taxonomy" id="53326"/>
    <lineage>
        <taxon>Eukaryota</taxon>
        <taxon>Metazoa</taxon>
        <taxon>Ecdysozoa</taxon>
        <taxon>Nematoda</taxon>
        <taxon>Chromadorea</taxon>
        <taxon>Rhabditida</taxon>
        <taxon>Rhabditina</taxon>
        <taxon>Rhabditomorpha</taxon>
        <taxon>Strongyloidea</taxon>
        <taxon>Ancylostomatidae</taxon>
        <taxon>Ancylostomatinae</taxon>
        <taxon>Ancylostoma</taxon>
    </lineage>
</organism>
<feature type="chain" id="PRO_5012565313" evidence="2">
    <location>
        <begin position="16"/>
        <end position="182"/>
    </location>
</feature>
<comment type="caution">
    <text evidence="3">The sequence shown here is derived from an EMBL/GenBank/DDBJ whole genome shotgun (WGS) entry which is preliminary data.</text>
</comment>
<dbReference type="Proteomes" id="UP000024635">
    <property type="component" value="Unassembled WGS sequence"/>
</dbReference>
<feature type="compositionally biased region" description="Polar residues" evidence="1">
    <location>
        <begin position="99"/>
        <end position="113"/>
    </location>
</feature>
<proteinExistence type="predicted"/>